<dbReference type="EMBL" id="JAJTJA010000001">
    <property type="protein sequence ID" value="KAH8706066.1"/>
    <property type="molecule type" value="Genomic_DNA"/>
</dbReference>
<feature type="domain" description="C2H2-type" evidence="2">
    <location>
        <begin position="24"/>
        <end position="45"/>
    </location>
</feature>
<dbReference type="Proteomes" id="UP001201262">
    <property type="component" value="Unassembled WGS sequence"/>
</dbReference>
<sequence length="212" mass="23964">MSQLQPPPTGNNESDSDASLVKEEVCPECGRTFSGGGLKRHLRSHDPKQRNFPCDIDGCNRKGAQSFRRRDNLFQHQRRVHGGLSQMQQQQFRLRGASLDQSLSDQNLLSDIERTDGGSELDDVDMVEASQNPNSGKAFTTERGSAVANTLLLPSSPRLIVTEYDGKRVDAEQDEDLETDRRLRSLEMRVGQFEKRLRSLESWAFRSQDISR</sequence>
<evidence type="ECO:0000313" key="3">
    <source>
        <dbReference type="EMBL" id="KAH8706066.1"/>
    </source>
</evidence>
<accession>A0AAD4L6K0</accession>
<evidence type="ECO:0000259" key="2">
    <source>
        <dbReference type="SMART" id="SM00355"/>
    </source>
</evidence>
<proteinExistence type="predicted"/>
<dbReference type="AlphaFoldDB" id="A0AAD4L6K0"/>
<dbReference type="RefSeq" id="XP_046078687.1">
    <property type="nucleotide sequence ID" value="XM_046215018.1"/>
</dbReference>
<protein>
    <recommendedName>
        <fullName evidence="2">C2H2-type domain-containing protein</fullName>
    </recommendedName>
</protein>
<evidence type="ECO:0000256" key="1">
    <source>
        <dbReference type="SAM" id="MobiDB-lite"/>
    </source>
</evidence>
<organism evidence="3 4">
    <name type="scientific">Talaromyces proteolyticus</name>
    <dbReference type="NCBI Taxonomy" id="1131652"/>
    <lineage>
        <taxon>Eukaryota</taxon>
        <taxon>Fungi</taxon>
        <taxon>Dikarya</taxon>
        <taxon>Ascomycota</taxon>
        <taxon>Pezizomycotina</taxon>
        <taxon>Eurotiomycetes</taxon>
        <taxon>Eurotiomycetidae</taxon>
        <taxon>Eurotiales</taxon>
        <taxon>Trichocomaceae</taxon>
        <taxon>Talaromyces</taxon>
        <taxon>Talaromyces sect. Bacilispori</taxon>
    </lineage>
</organism>
<keyword evidence="4" id="KW-1185">Reference proteome</keyword>
<dbReference type="Pfam" id="PF00096">
    <property type="entry name" value="zf-C2H2"/>
    <property type="match status" value="1"/>
</dbReference>
<gene>
    <name evidence="3" type="ORF">BGW36DRAFT_368694</name>
</gene>
<dbReference type="Gene3D" id="3.30.160.60">
    <property type="entry name" value="Classic Zinc Finger"/>
    <property type="match status" value="1"/>
</dbReference>
<feature type="domain" description="C2H2-type" evidence="2">
    <location>
        <begin position="52"/>
        <end position="81"/>
    </location>
</feature>
<feature type="region of interest" description="Disordered" evidence="1">
    <location>
        <begin position="1"/>
        <end position="21"/>
    </location>
</feature>
<evidence type="ECO:0000313" key="4">
    <source>
        <dbReference type="Proteomes" id="UP001201262"/>
    </source>
</evidence>
<dbReference type="SMART" id="SM00355">
    <property type="entry name" value="ZnF_C2H2"/>
    <property type="match status" value="2"/>
</dbReference>
<dbReference type="InterPro" id="IPR013087">
    <property type="entry name" value="Znf_C2H2_type"/>
</dbReference>
<dbReference type="GeneID" id="70245305"/>
<name>A0AAD4L6K0_9EURO</name>
<comment type="caution">
    <text evidence="3">The sequence shown here is derived from an EMBL/GenBank/DDBJ whole genome shotgun (WGS) entry which is preliminary data.</text>
</comment>
<reference evidence="3" key="1">
    <citation type="submission" date="2021-12" db="EMBL/GenBank/DDBJ databases">
        <title>Convergent genome expansion in fungi linked to evolution of root-endophyte symbiosis.</title>
        <authorList>
            <consortium name="DOE Joint Genome Institute"/>
            <person name="Ke Y.-H."/>
            <person name="Bonito G."/>
            <person name="Liao H.-L."/>
            <person name="Looney B."/>
            <person name="Rojas-Flechas A."/>
            <person name="Nash J."/>
            <person name="Hameed K."/>
            <person name="Schadt C."/>
            <person name="Martin F."/>
            <person name="Crous P.W."/>
            <person name="Miettinen O."/>
            <person name="Magnuson J.K."/>
            <person name="Labbe J."/>
            <person name="Jacobson D."/>
            <person name="Doktycz M.J."/>
            <person name="Veneault-Fourrey C."/>
            <person name="Kuo A."/>
            <person name="Mondo S."/>
            <person name="Calhoun S."/>
            <person name="Riley R."/>
            <person name="Ohm R."/>
            <person name="LaButti K."/>
            <person name="Andreopoulos B."/>
            <person name="Pangilinan J."/>
            <person name="Nolan M."/>
            <person name="Tritt A."/>
            <person name="Clum A."/>
            <person name="Lipzen A."/>
            <person name="Daum C."/>
            <person name="Barry K."/>
            <person name="Grigoriev I.V."/>
            <person name="Vilgalys R."/>
        </authorList>
    </citation>
    <scope>NUCLEOTIDE SEQUENCE</scope>
    <source>
        <strain evidence="3">PMI_201</strain>
    </source>
</reference>